<dbReference type="RefSeq" id="WP_311883138.1">
    <property type="nucleotide sequence ID" value="NZ_CP119391.1"/>
</dbReference>
<feature type="signal peptide" evidence="2">
    <location>
        <begin position="1"/>
        <end position="19"/>
    </location>
</feature>
<gene>
    <name evidence="4" type="ORF">P1P91_12930</name>
</gene>
<protein>
    <submittedName>
        <fullName evidence="4">Outer membrane beta-barrel protein</fullName>
    </submittedName>
</protein>
<dbReference type="Proteomes" id="UP001301869">
    <property type="component" value="Chromosome"/>
</dbReference>
<evidence type="ECO:0000256" key="2">
    <source>
        <dbReference type="SAM" id="SignalP"/>
    </source>
</evidence>
<dbReference type="EMBL" id="CP119391">
    <property type="protein sequence ID" value="WNK19722.1"/>
    <property type="molecule type" value="Genomic_DNA"/>
</dbReference>
<dbReference type="InterPro" id="IPR011250">
    <property type="entry name" value="OMP/PagP_B-barrel"/>
</dbReference>
<feature type="domain" description="Outer membrane protein beta-barrel" evidence="3">
    <location>
        <begin position="7"/>
        <end position="191"/>
    </location>
</feature>
<organism evidence="4 5">
    <name type="scientific">Halomonas piscis</name>
    <dbReference type="NCBI Taxonomy" id="3031727"/>
    <lineage>
        <taxon>Bacteria</taxon>
        <taxon>Pseudomonadati</taxon>
        <taxon>Pseudomonadota</taxon>
        <taxon>Gammaproteobacteria</taxon>
        <taxon>Oceanospirillales</taxon>
        <taxon>Halomonadaceae</taxon>
        <taxon>Halomonas</taxon>
    </lineage>
</organism>
<reference evidence="4 5" key="1">
    <citation type="submission" date="2023-03" db="EMBL/GenBank/DDBJ databases">
        <title>Halomonas sp. nov., isolated from Korean tranditional fermented seafood 'Jeotgal'.</title>
        <authorList>
            <person name="Kim B."/>
            <person name="Shin N.-R."/>
        </authorList>
    </citation>
    <scope>NUCLEOTIDE SEQUENCE [LARGE SCALE GENOMIC DNA]</scope>
    <source>
        <strain evidence="4 5">SG2L-4</strain>
    </source>
</reference>
<accession>A0ABY9YYM1</accession>
<proteinExistence type="predicted"/>
<dbReference type="InterPro" id="IPR027385">
    <property type="entry name" value="Beta-barrel_OMP"/>
</dbReference>
<keyword evidence="1 2" id="KW-0732">Signal</keyword>
<sequence>MKRLLAAAVTALMATTAAAQSHVYNPDEGPYLGAGIGHAKMDNDILNDLDRWGASTDDSDTAYKLFAGYQFNPHFAVEAGYVDFGEFTASSRYANGTMKADGFTAALVGKLPIEGGFGVYGKLGMIAWDGERSSTLTAKESEDGTDPFYGAGLEYVVDQIVMRAEFERYDISEGGEDFETDLISASLGYRF</sequence>
<dbReference type="Gene3D" id="2.40.160.20">
    <property type="match status" value="1"/>
</dbReference>
<evidence type="ECO:0000313" key="4">
    <source>
        <dbReference type="EMBL" id="WNK19722.1"/>
    </source>
</evidence>
<evidence type="ECO:0000259" key="3">
    <source>
        <dbReference type="Pfam" id="PF13505"/>
    </source>
</evidence>
<evidence type="ECO:0000256" key="1">
    <source>
        <dbReference type="ARBA" id="ARBA00022729"/>
    </source>
</evidence>
<evidence type="ECO:0000313" key="5">
    <source>
        <dbReference type="Proteomes" id="UP001301869"/>
    </source>
</evidence>
<dbReference type="Pfam" id="PF13505">
    <property type="entry name" value="OMP_b-brl"/>
    <property type="match status" value="1"/>
</dbReference>
<name>A0ABY9YYM1_9GAMM</name>
<dbReference type="SUPFAM" id="SSF56925">
    <property type="entry name" value="OMPA-like"/>
    <property type="match status" value="1"/>
</dbReference>
<feature type="chain" id="PRO_5045151832" evidence="2">
    <location>
        <begin position="20"/>
        <end position="191"/>
    </location>
</feature>
<keyword evidence="5" id="KW-1185">Reference proteome</keyword>